<evidence type="ECO:0000259" key="3">
    <source>
        <dbReference type="Pfam" id="PF05618"/>
    </source>
</evidence>
<evidence type="ECO:0000256" key="1">
    <source>
        <dbReference type="SAM" id="MobiDB-lite"/>
    </source>
</evidence>
<dbReference type="InterPro" id="IPR021109">
    <property type="entry name" value="Peptidase_aspartic_dom_sf"/>
</dbReference>
<dbReference type="PROSITE" id="PS51257">
    <property type="entry name" value="PROKAR_LIPOPROTEIN"/>
    <property type="match status" value="1"/>
</dbReference>
<keyword evidence="2" id="KW-0732">Signal</keyword>
<dbReference type="STRING" id="320778.ABT57_14720"/>
<dbReference type="EMBL" id="LDOU01000015">
    <property type="protein sequence ID" value="KLV08450.1"/>
    <property type="molecule type" value="Genomic_DNA"/>
</dbReference>
<dbReference type="SUPFAM" id="SSF50630">
    <property type="entry name" value="Acid proteases"/>
    <property type="match status" value="1"/>
</dbReference>
<organism evidence="4 5">
    <name type="scientific">Photobacterium ganghwense</name>
    <dbReference type="NCBI Taxonomy" id="320778"/>
    <lineage>
        <taxon>Bacteria</taxon>
        <taxon>Pseudomonadati</taxon>
        <taxon>Pseudomonadota</taxon>
        <taxon>Gammaproteobacteria</taxon>
        <taxon>Vibrionales</taxon>
        <taxon>Vibrionaceae</taxon>
        <taxon>Photobacterium</taxon>
    </lineage>
</organism>
<feature type="region of interest" description="Disordered" evidence="1">
    <location>
        <begin position="19"/>
        <end position="90"/>
    </location>
</feature>
<name>A0A0J1H9R7_9GAMM</name>
<feature type="chain" id="PRO_5005252432" description="Retropepsin-like aspartic endopeptidase domain-containing protein" evidence="2">
    <location>
        <begin position="20"/>
        <end position="219"/>
    </location>
</feature>
<dbReference type="OrthoDB" id="8546610at2"/>
<dbReference type="RefSeq" id="WP_047886357.1">
    <property type="nucleotide sequence ID" value="NZ_CP071326.1"/>
</dbReference>
<dbReference type="Pfam" id="PF05618">
    <property type="entry name" value="Zn_protease"/>
    <property type="match status" value="1"/>
</dbReference>
<protein>
    <recommendedName>
        <fullName evidence="3">Retropepsin-like aspartic endopeptidase domain-containing protein</fullName>
    </recommendedName>
</protein>
<dbReference type="AlphaFoldDB" id="A0A0J1H9R7"/>
<dbReference type="InterPro" id="IPR008503">
    <property type="entry name" value="Asp_endopeptidase"/>
</dbReference>
<dbReference type="Gene3D" id="2.40.70.10">
    <property type="entry name" value="Acid Proteases"/>
    <property type="match status" value="1"/>
</dbReference>
<dbReference type="PATRIC" id="fig|320778.3.peg.3201"/>
<evidence type="ECO:0000256" key="2">
    <source>
        <dbReference type="SAM" id="SignalP"/>
    </source>
</evidence>
<dbReference type="PANTHER" id="PTHR38037">
    <property type="entry name" value="ZN_PROTEASE DOMAIN-CONTAINING PROTEIN"/>
    <property type="match status" value="1"/>
</dbReference>
<dbReference type="Proteomes" id="UP000035909">
    <property type="component" value="Unassembled WGS sequence"/>
</dbReference>
<sequence length="219" mass="23835">MNKVTAFFALALLAGCAQQTTTSREATANPEVTKPETATPDQTTKETDIKEPAPAVVIAPVPQPKPVVKPEAKPKPKPQPIPVQKPAVTKTDDGKLILGSEEWVWLTQPKQHIRAKVDSQAQLSTLGVSNIQAFERDGNDWVKFSSGGKSVELPVERWLKSKENDSKQAVVKLRAKLGDLNELTEFALTAGQGIVLGVNFIRDVAVVDGKRKFVQPKVK</sequence>
<keyword evidence="5" id="KW-1185">Reference proteome</keyword>
<feature type="domain" description="Retropepsin-like aspartic endopeptidase" evidence="3">
    <location>
        <begin position="97"/>
        <end position="217"/>
    </location>
</feature>
<accession>A0A0J1H9R7</accession>
<proteinExistence type="predicted"/>
<comment type="caution">
    <text evidence="4">The sequence shown here is derived from an EMBL/GenBank/DDBJ whole genome shotgun (WGS) entry which is preliminary data.</text>
</comment>
<reference evidence="4 5" key="1">
    <citation type="submission" date="2015-05" db="EMBL/GenBank/DDBJ databases">
        <title>Photobacterium galathea sp. nov.</title>
        <authorList>
            <person name="Machado H."/>
            <person name="Gram L."/>
        </authorList>
    </citation>
    <scope>NUCLEOTIDE SEQUENCE [LARGE SCALE GENOMIC DNA]</scope>
    <source>
        <strain evidence="4 5">DSM 22954</strain>
    </source>
</reference>
<evidence type="ECO:0000313" key="5">
    <source>
        <dbReference type="Proteomes" id="UP000035909"/>
    </source>
</evidence>
<evidence type="ECO:0000313" key="4">
    <source>
        <dbReference type="EMBL" id="KLV08450.1"/>
    </source>
</evidence>
<feature type="signal peptide" evidence="2">
    <location>
        <begin position="1"/>
        <end position="19"/>
    </location>
</feature>
<gene>
    <name evidence="4" type="ORF">ABT57_14720</name>
</gene>
<dbReference type="PANTHER" id="PTHR38037:SF2">
    <property type="entry name" value="ATP-DEPENDENT ZINC PROTEASE DOMAIN-CONTAINING PROTEIN-RELATED"/>
    <property type="match status" value="1"/>
</dbReference>